<dbReference type="GO" id="GO:0000981">
    <property type="term" value="F:DNA-binding transcription factor activity, RNA polymerase II-specific"/>
    <property type="evidence" value="ECO:0007669"/>
    <property type="project" value="InterPro"/>
</dbReference>
<evidence type="ECO:0000256" key="1">
    <source>
        <dbReference type="ARBA" id="ARBA00023125"/>
    </source>
</evidence>
<feature type="compositionally biased region" description="Low complexity" evidence="6">
    <location>
        <begin position="443"/>
        <end position="466"/>
    </location>
</feature>
<feature type="compositionally biased region" description="Polar residues" evidence="6">
    <location>
        <begin position="467"/>
        <end position="482"/>
    </location>
</feature>
<feature type="compositionally biased region" description="Low complexity" evidence="6">
    <location>
        <begin position="285"/>
        <end position="298"/>
    </location>
</feature>
<comment type="subcellular location">
    <subcellularLocation>
        <location evidence="4 5">Nucleus</location>
    </subcellularLocation>
</comment>
<feature type="region of interest" description="Disordered" evidence="6">
    <location>
        <begin position="416"/>
        <end position="595"/>
    </location>
</feature>
<feature type="domain" description="Homeobox" evidence="7">
    <location>
        <begin position="149"/>
        <end position="209"/>
    </location>
</feature>
<reference evidence="8" key="1">
    <citation type="submission" date="2010-11" db="EMBL/GenBank/DDBJ databases">
        <title>The preliminary study on the structure of A mating type loci in Pleurotus eryngii var. tuoliensis.</title>
        <authorList>
            <person name="Xu J."/>
            <person name="Huang C."/>
            <person name="Chen Q."/>
            <person name="Zhang J."/>
        </authorList>
    </citation>
    <scope>NUCLEOTIDE SEQUENCE</scope>
    <source>
        <strain evidence="8">CCMSSC00485</strain>
    </source>
</reference>
<evidence type="ECO:0000256" key="3">
    <source>
        <dbReference type="ARBA" id="ARBA00023242"/>
    </source>
</evidence>
<proteinExistence type="predicted"/>
<gene>
    <name evidence="8" type="primary">hd2</name>
</gene>
<dbReference type="GO" id="GO:0005634">
    <property type="term" value="C:nucleus"/>
    <property type="evidence" value="ECO:0007669"/>
    <property type="project" value="UniProtKB-SubCell"/>
</dbReference>
<evidence type="ECO:0000256" key="4">
    <source>
        <dbReference type="PROSITE-ProRule" id="PRU00108"/>
    </source>
</evidence>
<protein>
    <submittedName>
        <fullName evidence="8">Homeodomain 2 mating type protein</fullName>
    </submittedName>
</protein>
<organism evidence="8">
    <name type="scientific">Pleurotus tuoliensis</name>
    <dbReference type="NCBI Taxonomy" id="879823"/>
    <lineage>
        <taxon>Eukaryota</taxon>
        <taxon>Fungi</taxon>
        <taxon>Dikarya</taxon>
        <taxon>Basidiomycota</taxon>
        <taxon>Agaricomycotina</taxon>
        <taxon>Agaricomycetes</taxon>
        <taxon>Agaricomycetidae</taxon>
        <taxon>Agaricales</taxon>
        <taxon>Pleurotineae</taxon>
        <taxon>Pleurotaceae</taxon>
        <taxon>Pleurotus</taxon>
    </lineage>
</organism>
<feature type="region of interest" description="Disordered" evidence="6">
    <location>
        <begin position="208"/>
        <end position="230"/>
    </location>
</feature>
<dbReference type="EMBL" id="HQ595185">
    <property type="protein sequence ID" value="AER51796.1"/>
    <property type="molecule type" value="Genomic_DNA"/>
</dbReference>
<dbReference type="PROSITE" id="PS00027">
    <property type="entry name" value="HOMEOBOX_1"/>
    <property type="match status" value="1"/>
</dbReference>
<dbReference type="Gene3D" id="1.10.10.60">
    <property type="entry name" value="Homeodomain-like"/>
    <property type="match status" value="1"/>
</dbReference>
<evidence type="ECO:0000313" key="8">
    <source>
        <dbReference type="EMBL" id="AER51796.1"/>
    </source>
</evidence>
<keyword evidence="2 4" id="KW-0371">Homeobox</keyword>
<feature type="compositionally biased region" description="Polar residues" evidence="6">
    <location>
        <begin position="387"/>
        <end position="400"/>
    </location>
</feature>
<feature type="DNA-binding region" description="Homeobox" evidence="4">
    <location>
        <begin position="151"/>
        <end position="210"/>
    </location>
</feature>
<dbReference type="PROSITE" id="PS50071">
    <property type="entry name" value="HOMEOBOX_2"/>
    <property type="match status" value="1"/>
</dbReference>
<evidence type="ECO:0000256" key="2">
    <source>
        <dbReference type="ARBA" id="ARBA00023155"/>
    </source>
</evidence>
<dbReference type="InterPro" id="IPR017970">
    <property type="entry name" value="Homeobox_CS"/>
</dbReference>
<feature type="region of interest" description="Disordered" evidence="6">
    <location>
        <begin position="272"/>
        <end position="310"/>
    </location>
</feature>
<keyword evidence="3 4" id="KW-0539">Nucleus</keyword>
<feature type="compositionally biased region" description="Polar residues" evidence="6">
    <location>
        <begin position="574"/>
        <end position="595"/>
    </location>
</feature>
<keyword evidence="1 4" id="KW-0238">DNA-binding</keyword>
<sequence length="666" mass="72184">MAIASPEIALLLRQCIDISKRIQSSASRTVHNPAPENDYSPPPTPFTFPPLPDLKPDLEAIGLPAHIISPLINIFSSKCTVLRQASERIFHSKEISTILSQSPPPGLVDALQKYVHRSYVQEVSYYRSELLRRAQEQCEKLRNEAVKLTKAKQAKPGFNHDYVPVLEKYFECNAYPSTADRALMARKSMMTERQIEVWFQNHRNRARKEGKPLPRLLASDPLPSDISFESLGDSMGDLIRTESERLVMEQQENDDDDSDGIEALALSLNATSSSRAGSVDSEMGTPAPTASQPQQPAQDPLNPSTPPFAYPAPYVPQLHTFLGAASRPAAFTFPQSTWARQASTTRPTSTAKLSRRDVDAFADIFAGLNVREGAQKQGRRRIAPLPQSRNSPAPQQRYTSPAATCAITTILCPGRHPAFNSSVAPRATRRARKSPSPPPPPYESWMSSPCAGPSKPSTSKTLTSTTAFTLQSPPQYSQSAAPTSPPVSALPKASIPTPRRRKSPQLPRRVPGSPPVARPCSQMQNQTTSHPTLQRSPRPSHHPYASPSRASSSASSSSSHRVSSSSSSSASSSTPTTPNGSTMSLPTSYPINTSKNVKPTSPLFTAQNIVDIFGDAAAFPTPSSQGFSGFGTAGFDSPDFGRMPMGNMFHFNFNASQGPSIVQARS</sequence>
<evidence type="ECO:0000256" key="6">
    <source>
        <dbReference type="SAM" id="MobiDB-lite"/>
    </source>
</evidence>
<feature type="region of interest" description="Disordered" evidence="6">
    <location>
        <begin position="26"/>
        <end position="48"/>
    </location>
</feature>
<dbReference type="GO" id="GO:0003677">
    <property type="term" value="F:DNA binding"/>
    <property type="evidence" value="ECO:0007669"/>
    <property type="project" value="UniProtKB-UniRule"/>
</dbReference>
<feature type="compositionally biased region" description="Polar residues" evidence="6">
    <location>
        <begin position="521"/>
        <end position="534"/>
    </location>
</feature>
<accession>G8D9Z8</accession>
<dbReference type="SMART" id="SM00389">
    <property type="entry name" value="HOX"/>
    <property type="match status" value="1"/>
</dbReference>
<name>G8D9Z8_9AGAR</name>
<dbReference type="AlphaFoldDB" id="G8D9Z8"/>
<dbReference type="Pfam" id="PF00046">
    <property type="entry name" value="Homeodomain"/>
    <property type="match status" value="1"/>
</dbReference>
<dbReference type="InterPro" id="IPR001356">
    <property type="entry name" value="HD"/>
</dbReference>
<evidence type="ECO:0000259" key="7">
    <source>
        <dbReference type="PROSITE" id="PS50071"/>
    </source>
</evidence>
<feature type="compositionally biased region" description="Low complexity" evidence="6">
    <location>
        <begin position="542"/>
        <end position="573"/>
    </location>
</feature>
<dbReference type="CDD" id="cd00086">
    <property type="entry name" value="homeodomain"/>
    <property type="match status" value="1"/>
</dbReference>
<feature type="region of interest" description="Disordered" evidence="6">
    <location>
        <begin position="372"/>
        <end position="400"/>
    </location>
</feature>
<evidence type="ECO:0000256" key="5">
    <source>
        <dbReference type="RuleBase" id="RU000682"/>
    </source>
</evidence>
<dbReference type="InterPro" id="IPR009057">
    <property type="entry name" value="Homeodomain-like_sf"/>
</dbReference>
<dbReference type="SUPFAM" id="SSF46689">
    <property type="entry name" value="Homeodomain-like"/>
    <property type="match status" value="1"/>
</dbReference>